<dbReference type="InterPro" id="IPR038910">
    <property type="entry name" value="Hua1-like"/>
</dbReference>
<sequence length="770" mass="87571">MSQQHSNNSSTTMHDIITEEAPPAYSPFPNLGERSMAFGPSRAFETTPYQPQLQQSTSNYIYSSPSNSSNNYYQATQQTTQRPIIYHQPPPLPPRTNATSTSSSNSVLRYPAGYVCSNCNNTGYTGQRTKCKQCWKSFAVPNTSDVRSPQGNVIYASPGDPIIGGRLCSYCRGSGRVSLFFIEDLCPRCQGVGRLYDEQEAVDYEEETTTESLDELTSHYFPSDESLTIESYVIEHHKSLNGRRRGLPNHENEVFSKEPSNISSFEDYVNSRGDEIDNDYYDDDDDYDSRRRKSYRKFTSEKNQDKNEMLGILSSNKTLKSFDKLIHSPRKLKPFKPIIFDLDPENVHNEKTKGDMSRVGKDPMLPKLKPIVFDLPQETLQNGETTEIDDGLMSHVSFESQKLQSSKRRKNNSSVMSRLTFLNGSDVMSRVSFIGTGDVMSRVSYVGKDTELSNNDVIARVSFSNQDSESSLSNINGVTSRLNFLNISKEKCTKISTKAAKNDSILWATQVDSYIDDLYNEDENSDGEADRLSITLQLQKLTIGNFISHYPCAISLNPTTQSICFTNLMANTSTTGDTSDTSRLDIHIKGFEHYSRNDKLIELLLASKISKWLIPVRTIINDNEIHLSIDPSEGEITKAGKISMIVSDQEDSDKLRMMDDTFRKLQIEATDPLDTVSYDKMMIPTLVNYEKFRFHYDLPYVTTLKNFLEILRERLKPKFISPPLYYTSDNKRTFVIENEENWEECKKMVAKERHENESIIGNEAILELFK</sequence>
<dbReference type="AlphaFoldDB" id="A0A8H4AHW8"/>
<comment type="caution">
    <text evidence="2">The sequence shown here is derived from an EMBL/GenBank/DDBJ whole genome shotgun (WGS) entry which is preliminary data.</text>
</comment>
<dbReference type="CDD" id="cd10719">
    <property type="entry name" value="DnaJ_zf"/>
    <property type="match status" value="1"/>
</dbReference>
<accession>A0A8H4AHW8</accession>
<evidence type="ECO:0000256" key="1">
    <source>
        <dbReference type="SAM" id="MobiDB-lite"/>
    </source>
</evidence>
<organism evidence="2 3">
    <name type="scientific">Gigaspora margarita</name>
    <dbReference type="NCBI Taxonomy" id="4874"/>
    <lineage>
        <taxon>Eukaryota</taxon>
        <taxon>Fungi</taxon>
        <taxon>Fungi incertae sedis</taxon>
        <taxon>Mucoromycota</taxon>
        <taxon>Glomeromycotina</taxon>
        <taxon>Glomeromycetes</taxon>
        <taxon>Diversisporales</taxon>
        <taxon>Gigasporaceae</taxon>
        <taxon>Gigaspora</taxon>
    </lineage>
</organism>
<dbReference type="Proteomes" id="UP000439903">
    <property type="component" value="Unassembled WGS sequence"/>
</dbReference>
<evidence type="ECO:0000313" key="2">
    <source>
        <dbReference type="EMBL" id="KAF0496964.1"/>
    </source>
</evidence>
<evidence type="ECO:0000313" key="3">
    <source>
        <dbReference type="Proteomes" id="UP000439903"/>
    </source>
</evidence>
<dbReference type="EMBL" id="WTPW01000589">
    <property type="protein sequence ID" value="KAF0496964.1"/>
    <property type="molecule type" value="Genomic_DNA"/>
</dbReference>
<keyword evidence="3" id="KW-1185">Reference proteome</keyword>
<feature type="region of interest" description="Disordered" evidence="1">
    <location>
        <begin position="42"/>
        <end position="104"/>
    </location>
</feature>
<gene>
    <name evidence="2" type="ORF">F8M41_020844</name>
</gene>
<dbReference type="PANTHER" id="PTHR28031:SF1">
    <property type="entry name" value="PROLINE-RICH PROTEIN HUA1"/>
    <property type="match status" value="1"/>
</dbReference>
<name>A0A8H4AHW8_GIGMA</name>
<reference evidence="2 3" key="1">
    <citation type="journal article" date="2019" name="Environ. Microbiol.">
        <title>At the nexus of three kingdoms: the genome of the mycorrhizal fungus Gigaspora margarita provides insights into plant, endobacterial and fungal interactions.</title>
        <authorList>
            <person name="Venice F."/>
            <person name="Ghignone S."/>
            <person name="Salvioli di Fossalunga A."/>
            <person name="Amselem J."/>
            <person name="Novero M."/>
            <person name="Xianan X."/>
            <person name="Sedzielewska Toro K."/>
            <person name="Morin E."/>
            <person name="Lipzen A."/>
            <person name="Grigoriev I.V."/>
            <person name="Henrissat B."/>
            <person name="Martin F.M."/>
            <person name="Bonfante P."/>
        </authorList>
    </citation>
    <scope>NUCLEOTIDE SEQUENCE [LARGE SCALE GENOMIC DNA]</scope>
    <source>
        <strain evidence="2 3">BEG34</strain>
    </source>
</reference>
<dbReference type="InterPro" id="IPR001305">
    <property type="entry name" value="HSP_DnaJ_Cys-rich_dom"/>
</dbReference>
<dbReference type="GO" id="GO:0051082">
    <property type="term" value="F:unfolded protein binding"/>
    <property type="evidence" value="ECO:0007669"/>
    <property type="project" value="InterPro"/>
</dbReference>
<dbReference type="OrthoDB" id="2373731at2759"/>
<dbReference type="GO" id="GO:0031072">
    <property type="term" value="F:heat shock protein binding"/>
    <property type="evidence" value="ECO:0007669"/>
    <property type="project" value="InterPro"/>
</dbReference>
<protein>
    <submittedName>
        <fullName evidence="2">Hua1p</fullName>
    </submittedName>
</protein>
<dbReference type="Gene3D" id="6.20.20.10">
    <property type="match status" value="1"/>
</dbReference>
<feature type="compositionally biased region" description="Low complexity" evidence="1">
    <location>
        <begin position="56"/>
        <end position="81"/>
    </location>
</feature>
<proteinExistence type="predicted"/>
<dbReference type="GO" id="GO:0005737">
    <property type="term" value="C:cytoplasm"/>
    <property type="evidence" value="ECO:0007669"/>
    <property type="project" value="TreeGrafter"/>
</dbReference>
<dbReference type="PANTHER" id="PTHR28031">
    <property type="entry name" value="PROLINE-RICH PROTEIN HUA1"/>
    <property type="match status" value="1"/>
</dbReference>